<dbReference type="Gene3D" id="3.60.40.10">
    <property type="entry name" value="PPM-type phosphatase domain"/>
    <property type="match status" value="1"/>
</dbReference>
<dbReference type="PROSITE" id="PS51746">
    <property type="entry name" value="PPM_2"/>
    <property type="match status" value="1"/>
</dbReference>
<dbReference type="EMBL" id="BAAANN010000012">
    <property type="protein sequence ID" value="GAA1960635.1"/>
    <property type="molecule type" value="Genomic_DNA"/>
</dbReference>
<protein>
    <submittedName>
        <fullName evidence="2">Serine/threonine protein phosphatase</fullName>
    </submittedName>
</protein>
<keyword evidence="3" id="KW-1185">Reference proteome</keyword>
<organism evidence="2 3">
    <name type="scientific">Amycolatopsis minnesotensis</name>
    <dbReference type="NCBI Taxonomy" id="337894"/>
    <lineage>
        <taxon>Bacteria</taxon>
        <taxon>Bacillati</taxon>
        <taxon>Actinomycetota</taxon>
        <taxon>Actinomycetes</taxon>
        <taxon>Pseudonocardiales</taxon>
        <taxon>Pseudonocardiaceae</taxon>
        <taxon>Amycolatopsis</taxon>
    </lineage>
</organism>
<accession>A0ABN2QYT3</accession>
<dbReference type="InterPro" id="IPR036457">
    <property type="entry name" value="PPM-type-like_dom_sf"/>
</dbReference>
<dbReference type="SUPFAM" id="SSF81606">
    <property type="entry name" value="PP2C-like"/>
    <property type="match status" value="1"/>
</dbReference>
<sequence length="247" mass="25089">MILEASTKEVAMPAERSFPARTASLRGPRAVNADAVGAFTDPLTGSTVVALADGVGDDAAASRAARLAASAAARTPAQLGPVVAIKAAQAAVTADPTAGDCVLVVAMPTPDGGFRIGWVGDARAHAWDGQRLHPLTVDHTLAQFFRTRDQPTTPQMEHIVTTSVRTAAPKRFGLTHVAGPAGILLTSDGVHKRLTAETMAEVLTGGSISALVETAITVGGSDNATAIVVDPPPNAEGPTVAFHLAAA</sequence>
<name>A0ABN2QYT3_9PSEU</name>
<dbReference type="Proteomes" id="UP001501116">
    <property type="component" value="Unassembled WGS sequence"/>
</dbReference>
<dbReference type="SMART" id="SM00332">
    <property type="entry name" value="PP2Cc"/>
    <property type="match status" value="1"/>
</dbReference>
<evidence type="ECO:0000313" key="3">
    <source>
        <dbReference type="Proteomes" id="UP001501116"/>
    </source>
</evidence>
<dbReference type="InterPro" id="IPR001932">
    <property type="entry name" value="PPM-type_phosphatase-like_dom"/>
</dbReference>
<gene>
    <name evidence="2" type="ORF">GCM10009754_34060</name>
</gene>
<proteinExistence type="predicted"/>
<reference evidence="2 3" key="1">
    <citation type="journal article" date="2019" name="Int. J. Syst. Evol. Microbiol.">
        <title>The Global Catalogue of Microorganisms (GCM) 10K type strain sequencing project: providing services to taxonomists for standard genome sequencing and annotation.</title>
        <authorList>
            <consortium name="The Broad Institute Genomics Platform"/>
            <consortium name="The Broad Institute Genome Sequencing Center for Infectious Disease"/>
            <person name="Wu L."/>
            <person name="Ma J."/>
        </authorList>
    </citation>
    <scope>NUCLEOTIDE SEQUENCE [LARGE SCALE GENOMIC DNA]</scope>
    <source>
        <strain evidence="2 3">JCM 14545</strain>
    </source>
</reference>
<comment type="caution">
    <text evidence="2">The sequence shown here is derived from an EMBL/GenBank/DDBJ whole genome shotgun (WGS) entry which is preliminary data.</text>
</comment>
<evidence type="ECO:0000313" key="2">
    <source>
        <dbReference type="EMBL" id="GAA1960635.1"/>
    </source>
</evidence>
<feature type="domain" description="PPM-type phosphatase" evidence="1">
    <location>
        <begin position="19"/>
        <end position="231"/>
    </location>
</feature>
<evidence type="ECO:0000259" key="1">
    <source>
        <dbReference type="PROSITE" id="PS51746"/>
    </source>
</evidence>